<dbReference type="InterPro" id="IPR010099">
    <property type="entry name" value="SDR39U1"/>
</dbReference>
<evidence type="ECO:0000259" key="3">
    <source>
        <dbReference type="Pfam" id="PF08338"/>
    </source>
</evidence>
<dbReference type="Gene3D" id="3.40.50.720">
    <property type="entry name" value="NAD(P)-binding Rossmann-like Domain"/>
    <property type="match status" value="1"/>
</dbReference>
<evidence type="ECO:0000313" key="4">
    <source>
        <dbReference type="EMBL" id="SKL62254.1"/>
    </source>
</evidence>
<protein>
    <submittedName>
        <fullName evidence="4">Putative nucleoside-diphosphate sugar epimerase</fullName>
    </submittedName>
</protein>
<feature type="domain" description="NAD-dependent epimerase/dehydratase" evidence="2">
    <location>
        <begin position="154"/>
        <end position="359"/>
    </location>
</feature>
<dbReference type="SUPFAM" id="SSF51735">
    <property type="entry name" value="NAD(P)-binding Rossmann-fold domains"/>
    <property type="match status" value="1"/>
</dbReference>
<organism evidence="4 5">
    <name type="scientific">Mycobacteroides abscessus subsp. massiliense</name>
    <dbReference type="NCBI Taxonomy" id="1962118"/>
    <lineage>
        <taxon>Bacteria</taxon>
        <taxon>Bacillati</taxon>
        <taxon>Actinomycetota</taxon>
        <taxon>Actinomycetes</taxon>
        <taxon>Mycobacteriales</taxon>
        <taxon>Mycobacteriaceae</taxon>
        <taxon>Mycobacteroides</taxon>
        <taxon>Mycobacteroides abscessus</taxon>
    </lineage>
</organism>
<dbReference type="InterPro" id="IPR001509">
    <property type="entry name" value="Epimerase_deHydtase"/>
</dbReference>
<dbReference type="SUPFAM" id="SSF55961">
    <property type="entry name" value="Bet v1-like"/>
    <property type="match status" value="1"/>
</dbReference>
<name>A0A1T9Z4G4_9MYCO</name>
<evidence type="ECO:0000256" key="1">
    <source>
        <dbReference type="ARBA" id="ARBA00009353"/>
    </source>
</evidence>
<sequence>MGISDSVIVDEPVEDVFAWYSRPGAFNRLAAPWTPIELHTEAHSLSDGTAVLELPGGLRWVARHDKAAFLPGRRFVDEAVATGLRSAVSGVLPWRHIHEFEPVGDRGTRVRDTIETPVPGRFLAELIAYRHRQLTGDLAAHRRATDHGMNVSTVAITGATGLVGTALTAFLSTGGHRVIRLVRGEPKSLMERSWEPDSPDPAALEGVDSVIHLAGASIAGRFTERHKELIASSRIEPTRLLSRAAASAGVSTFVSASAVGYYGKNRDDETLTETSPPPPTADFLSDVVARWEQAALAGEGAGTRVVTVRTGIVQSPRGGTLKLLLPLFRAGLGGPLGSGTQWLPWIGIDDLVDIYHRCLWDRSLSGPVNAVAPGVVRNIDYTRALARAVHRPAVIPVPAFGPVLVLGREGAEELAMASQCVTPATLLDRQHVFRTQDIGPALGHLLGSRIRS</sequence>
<dbReference type="EMBL" id="FVGW01000001">
    <property type="protein sequence ID" value="SKL62254.1"/>
    <property type="molecule type" value="Genomic_DNA"/>
</dbReference>
<feature type="domain" description="DUF1731" evidence="3">
    <location>
        <begin position="397"/>
        <end position="445"/>
    </location>
</feature>
<dbReference type="InterPro" id="IPR013549">
    <property type="entry name" value="DUF1731"/>
</dbReference>
<evidence type="ECO:0000259" key="2">
    <source>
        <dbReference type="Pfam" id="PF01370"/>
    </source>
</evidence>
<dbReference type="InterPro" id="IPR036291">
    <property type="entry name" value="NAD(P)-bd_dom_sf"/>
</dbReference>
<gene>
    <name evidence="4" type="ORF">SAMEA2259716_01220</name>
</gene>
<proteinExistence type="inferred from homology"/>
<accession>A0A1T9Z4G4</accession>
<dbReference type="PANTHER" id="PTHR11092:SF0">
    <property type="entry name" value="EPIMERASE FAMILY PROTEIN SDR39U1"/>
    <property type="match status" value="1"/>
</dbReference>
<evidence type="ECO:0000313" key="5">
    <source>
        <dbReference type="Proteomes" id="UP000190074"/>
    </source>
</evidence>
<reference evidence="4 5" key="1">
    <citation type="submission" date="2016-11" db="EMBL/GenBank/DDBJ databases">
        <authorList>
            <consortium name="Pathogen Informatics"/>
        </authorList>
    </citation>
    <scope>NUCLEOTIDE SEQUENCE [LARGE SCALE GENOMIC DNA]</scope>
    <source>
        <strain evidence="4 5">911</strain>
    </source>
</reference>
<comment type="similarity">
    <text evidence="1">Belongs to the NAD(P)-dependent epimerase/dehydratase family. SDR39U1 subfamily.</text>
</comment>
<dbReference type="RefSeq" id="WP_005071371.1">
    <property type="nucleotide sequence ID" value="NZ_CP021122.1"/>
</dbReference>
<dbReference type="AlphaFoldDB" id="A0A1T9Z4G4"/>
<dbReference type="Proteomes" id="UP000190074">
    <property type="component" value="Unassembled WGS sequence"/>
</dbReference>
<dbReference type="NCBIfam" id="TIGR01777">
    <property type="entry name" value="yfcH"/>
    <property type="match status" value="1"/>
</dbReference>
<dbReference type="Pfam" id="PF08338">
    <property type="entry name" value="DUF1731"/>
    <property type="match status" value="1"/>
</dbReference>
<dbReference type="PANTHER" id="PTHR11092">
    <property type="entry name" value="SUGAR NUCLEOTIDE EPIMERASE RELATED"/>
    <property type="match status" value="1"/>
</dbReference>
<dbReference type="Gene3D" id="3.30.530.20">
    <property type="match status" value="1"/>
</dbReference>
<dbReference type="Pfam" id="PF01370">
    <property type="entry name" value="Epimerase"/>
    <property type="match status" value="1"/>
</dbReference>
<dbReference type="InterPro" id="IPR023393">
    <property type="entry name" value="START-like_dom_sf"/>
</dbReference>